<feature type="transmembrane region" description="Helical" evidence="4">
    <location>
        <begin position="291"/>
        <end position="310"/>
    </location>
</feature>
<protein>
    <submittedName>
        <fullName evidence="6">MFS transporter</fullName>
    </submittedName>
</protein>
<dbReference type="InterPro" id="IPR036259">
    <property type="entry name" value="MFS_trans_sf"/>
</dbReference>
<sequence>MPAGKNRAILLLIAAEVLALSLWFSGTAVLPGLRAAFHLGDFGVTAMTSAVQVGFILGTLLSAVFGLADRLDPRRYFAIAAGIAAAANAALLLPLQDAMLAQPLAIAARLVTGICMAGIYPVGMKLAASWARTDARPGSRGDLGLLVGLLVGALTLGSALPHLFIGLFGALDWQLVIAATSGAALLAAWLVAHVQPGPGLTRTPRFEAAAMLRAWTTPALRLANIGYLGHMWELYALWAWIAVFLQTSFALSLPADTAALWARFAGFAVIAAGSLGSLAAGLFADRVGRTVVTSVAMAVSGGCAALSPAVFGASPIWLLALCLVWGIAVVADSAQFSASVAELSDRHLVGTMLTVQVCAGFALTLITIHLVPVLADHLGWRWALMPLCLGPAIGIAAMLRLRGRPEAARLAGGRR</sequence>
<dbReference type="InterPro" id="IPR011701">
    <property type="entry name" value="MFS"/>
</dbReference>
<feature type="transmembrane region" description="Helical" evidence="4">
    <location>
        <begin position="76"/>
        <end position="95"/>
    </location>
</feature>
<feature type="transmembrane region" description="Helical" evidence="4">
    <location>
        <begin position="316"/>
        <end position="336"/>
    </location>
</feature>
<feature type="transmembrane region" description="Helical" evidence="4">
    <location>
        <begin position="173"/>
        <end position="192"/>
    </location>
</feature>
<evidence type="ECO:0000313" key="6">
    <source>
        <dbReference type="EMBL" id="MFC3675506.1"/>
    </source>
</evidence>
<dbReference type="Gene3D" id="1.20.1250.20">
    <property type="entry name" value="MFS general substrate transporter like domains"/>
    <property type="match status" value="2"/>
</dbReference>
<name>A0ABV7VDH6_9PROT</name>
<dbReference type="PANTHER" id="PTHR23521:SF3">
    <property type="entry name" value="MFS TRANSPORTER"/>
    <property type="match status" value="1"/>
</dbReference>
<evidence type="ECO:0000313" key="7">
    <source>
        <dbReference type="Proteomes" id="UP001595711"/>
    </source>
</evidence>
<feature type="transmembrane region" description="Helical" evidence="4">
    <location>
        <begin position="101"/>
        <end position="122"/>
    </location>
</feature>
<evidence type="ECO:0000256" key="3">
    <source>
        <dbReference type="ARBA" id="ARBA00023136"/>
    </source>
</evidence>
<dbReference type="Proteomes" id="UP001595711">
    <property type="component" value="Unassembled WGS sequence"/>
</dbReference>
<proteinExistence type="predicted"/>
<feature type="transmembrane region" description="Helical" evidence="4">
    <location>
        <begin position="261"/>
        <end position="284"/>
    </location>
</feature>
<evidence type="ECO:0000259" key="5">
    <source>
        <dbReference type="PROSITE" id="PS50850"/>
    </source>
</evidence>
<dbReference type="PROSITE" id="PS50850">
    <property type="entry name" value="MFS"/>
    <property type="match status" value="1"/>
</dbReference>
<dbReference type="EMBL" id="JBHRYJ010000001">
    <property type="protein sequence ID" value="MFC3675506.1"/>
    <property type="molecule type" value="Genomic_DNA"/>
</dbReference>
<dbReference type="RefSeq" id="WP_379724211.1">
    <property type="nucleotide sequence ID" value="NZ_JBHRYJ010000001.1"/>
</dbReference>
<feature type="transmembrane region" description="Helical" evidence="4">
    <location>
        <begin position="380"/>
        <end position="399"/>
    </location>
</feature>
<evidence type="ECO:0000256" key="4">
    <source>
        <dbReference type="SAM" id="Phobius"/>
    </source>
</evidence>
<feature type="transmembrane region" description="Helical" evidence="4">
    <location>
        <begin position="348"/>
        <end position="374"/>
    </location>
</feature>
<keyword evidence="1 4" id="KW-0812">Transmembrane</keyword>
<evidence type="ECO:0000256" key="2">
    <source>
        <dbReference type="ARBA" id="ARBA00022989"/>
    </source>
</evidence>
<keyword evidence="7" id="KW-1185">Reference proteome</keyword>
<organism evidence="6 7">
    <name type="scientific">Ferrovibrio xuzhouensis</name>
    <dbReference type="NCBI Taxonomy" id="1576914"/>
    <lineage>
        <taxon>Bacteria</taxon>
        <taxon>Pseudomonadati</taxon>
        <taxon>Pseudomonadota</taxon>
        <taxon>Alphaproteobacteria</taxon>
        <taxon>Rhodospirillales</taxon>
        <taxon>Rhodospirillaceae</taxon>
        <taxon>Ferrovibrio</taxon>
    </lineage>
</organism>
<accession>A0ABV7VDH6</accession>
<feature type="transmembrane region" description="Helical" evidence="4">
    <location>
        <begin position="43"/>
        <end position="64"/>
    </location>
</feature>
<dbReference type="Pfam" id="PF07690">
    <property type="entry name" value="MFS_1"/>
    <property type="match status" value="1"/>
</dbReference>
<dbReference type="PANTHER" id="PTHR23521">
    <property type="entry name" value="TRANSPORTER MFS SUPERFAMILY"/>
    <property type="match status" value="1"/>
</dbReference>
<evidence type="ECO:0000256" key="1">
    <source>
        <dbReference type="ARBA" id="ARBA00022692"/>
    </source>
</evidence>
<feature type="domain" description="Major facilitator superfamily (MFS) profile" evidence="5">
    <location>
        <begin position="7"/>
        <end position="408"/>
    </location>
</feature>
<dbReference type="InterPro" id="IPR020846">
    <property type="entry name" value="MFS_dom"/>
</dbReference>
<reference evidence="7" key="1">
    <citation type="journal article" date="2019" name="Int. J. Syst. Evol. Microbiol.">
        <title>The Global Catalogue of Microorganisms (GCM) 10K type strain sequencing project: providing services to taxonomists for standard genome sequencing and annotation.</title>
        <authorList>
            <consortium name="The Broad Institute Genomics Platform"/>
            <consortium name="The Broad Institute Genome Sequencing Center for Infectious Disease"/>
            <person name="Wu L."/>
            <person name="Ma J."/>
        </authorList>
    </citation>
    <scope>NUCLEOTIDE SEQUENCE [LARGE SCALE GENOMIC DNA]</scope>
    <source>
        <strain evidence="7">KCTC 42182</strain>
    </source>
</reference>
<gene>
    <name evidence="6" type="ORF">ACFOOQ_08130</name>
</gene>
<comment type="caution">
    <text evidence="6">The sequence shown here is derived from an EMBL/GenBank/DDBJ whole genome shotgun (WGS) entry which is preliminary data.</text>
</comment>
<keyword evidence="2 4" id="KW-1133">Transmembrane helix</keyword>
<feature type="transmembrane region" description="Helical" evidence="4">
    <location>
        <begin position="143"/>
        <end position="167"/>
    </location>
</feature>
<keyword evidence="3 4" id="KW-0472">Membrane</keyword>
<dbReference type="SUPFAM" id="SSF103473">
    <property type="entry name" value="MFS general substrate transporter"/>
    <property type="match status" value="1"/>
</dbReference>